<sequence>MADYDQSFQFDNEASASSKPVNLKLIFTDEIAFPVYTRTKITAKSGDGGNGCIRIMLVDGNQTHQPPVTTGPAASATVKIVLLPANFGGGSTTRNGGVWTPQDFQNNIIVNWGGKKNLLLGNLTVVLKDGVGTLGEIRIKHDGKHLKRDRFRLGAMVVGGFDHEVKEAISDPFEVKDRRNESKDSRQLLPTDKLWRLKKIGKRGPIVRCLESEGVLTVSDFLYMHDSNPGGLQEMCGLYGKRWDTVVHHAKRCRIENVLDGYGSVGSSTSQLSNNVSSFFDSDCYIPQSYHEIDISVEDYEKCGLVYNSLAEDLGFEPFLEVGTDGAATRVNNGGEGKIVLAKKRWMKVRATLWFSLMSCLGTMGSTLAGYAGSKVGATLVD</sequence>
<keyword evidence="2" id="KW-1185">Reference proteome</keyword>
<organism evidence="1 2">
    <name type="scientific">Arctium lappa</name>
    <name type="common">Greater burdock</name>
    <name type="synonym">Lappa major</name>
    <dbReference type="NCBI Taxonomy" id="4217"/>
    <lineage>
        <taxon>Eukaryota</taxon>
        <taxon>Viridiplantae</taxon>
        <taxon>Streptophyta</taxon>
        <taxon>Embryophyta</taxon>
        <taxon>Tracheophyta</taxon>
        <taxon>Spermatophyta</taxon>
        <taxon>Magnoliopsida</taxon>
        <taxon>eudicotyledons</taxon>
        <taxon>Gunneridae</taxon>
        <taxon>Pentapetalae</taxon>
        <taxon>asterids</taxon>
        <taxon>campanulids</taxon>
        <taxon>Asterales</taxon>
        <taxon>Asteraceae</taxon>
        <taxon>Carduoideae</taxon>
        <taxon>Cardueae</taxon>
        <taxon>Arctiinae</taxon>
        <taxon>Arctium</taxon>
    </lineage>
</organism>
<dbReference type="Proteomes" id="UP001055879">
    <property type="component" value="Linkage Group LG15"/>
</dbReference>
<protein>
    <submittedName>
        <fullName evidence="1">Uncharacterized protein</fullName>
    </submittedName>
</protein>
<accession>A0ACB8XTB4</accession>
<name>A0ACB8XTB4_ARCLA</name>
<proteinExistence type="predicted"/>
<comment type="caution">
    <text evidence="1">The sequence shown here is derived from an EMBL/GenBank/DDBJ whole genome shotgun (WGS) entry which is preliminary data.</text>
</comment>
<gene>
    <name evidence="1" type="ORF">L6452_39598</name>
</gene>
<evidence type="ECO:0000313" key="1">
    <source>
        <dbReference type="EMBL" id="KAI3673479.1"/>
    </source>
</evidence>
<reference evidence="1 2" key="2">
    <citation type="journal article" date="2022" name="Mol. Ecol. Resour.">
        <title>The genomes of chicory, endive, great burdock and yacon provide insights into Asteraceae paleo-polyploidization history and plant inulin production.</title>
        <authorList>
            <person name="Fan W."/>
            <person name="Wang S."/>
            <person name="Wang H."/>
            <person name="Wang A."/>
            <person name="Jiang F."/>
            <person name="Liu H."/>
            <person name="Zhao H."/>
            <person name="Xu D."/>
            <person name="Zhang Y."/>
        </authorList>
    </citation>
    <scope>NUCLEOTIDE SEQUENCE [LARGE SCALE GENOMIC DNA]</scope>
    <source>
        <strain evidence="2">cv. Niubang</strain>
    </source>
</reference>
<dbReference type="EMBL" id="CM042061">
    <property type="protein sequence ID" value="KAI3673479.1"/>
    <property type="molecule type" value="Genomic_DNA"/>
</dbReference>
<reference evidence="2" key="1">
    <citation type="journal article" date="2022" name="Mol. Ecol. Resour.">
        <title>The genomes of chicory, endive, great burdock and yacon provide insights into Asteraceae palaeo-polyploidization history and plant inulin production.</title>
        <authorList>
            <person name="Fan W."/>
            <person name="Wang S."/>
            <person name="Wang H."/>
            <person name="Wang A."/>
            <person name="Jiang F."/>
            <person name="Liu H."/>
            <person name="Zhao H."/>
            <person name="Xu D."/>
            <person name="Zhang Y."/>
        </authorList>
    </citation>
    <scope>NUCLEOTIDE SEQUENCE [LARGE SCALE GENOMIC DNA]</scope>
    <source>
        <strain evidence="2">cv. Niubang</strain>
    </source>
</reference>
<evidence type="ECO:0000313" key="2">
    <source>
        <dbReference type="Proteomes" id="UP001055879"/>
    </source>
</evidence>